<gene>
    <name evidence="2" type="primary">epsH_1</name>
    <name evidence="2" type="ORF">PAQU9191_01659</name>
</gene>
<accession>A0A1Y6L1B6</accession>
<evidence type="ECO:0000313" key="2">
    <source>
        <dbReference type="EMBL" id="SMY16428.1"/>
    </source>
</evidence>
<keyword evidence="2" id="KW-0808">Transferase</keyword>
<dbReference type="RefSeq" id="WP_087820482.1">
    <property type="nucleotide sequence ID" value="NZ_FYAH01000002.1"/>
</dbReference>
<dbReference type="PANTHER" id="PTHR22916">
    <property type="entry name" value="GLYCOSYLTRANSFERASE"/>
    <property type="match status" value="1"/>
</dbReference>
<keyword evidence="2" id="KW-0328">Glycosyltransferase</keyword>
<dbReference type="AlphaFoldDB" id="A0A1Y6L1B6"/>
<protein>
    <submittedName>
        <fullName evidence="2">Putative glycosyltransferase EpsH</fullName>
        <ecNumber evidence="2">2.4.-.-</ecNumber>
    </submittedName>
</protein>
<proteinExistence type="predicted"/>
<dbReference type="CDD" id="cd00761">
    <property type="entry name" value="Glyco_tranf_GTA_type"/>
    <property type="match status" value="1"/>
</dbReference>
<name>A0A1Y6L1B6_9GAMM</name>
<sequence length="341" mass="40053">MVFSNLPYFSIVIPIYNEEKYLRDCLQSVVDQCFSDFEVLMINDGSQDSSATICKQFTEIDPRFKLIEQKNRGLSGARNTGIRHAIGKYIAFLDSDDLWHPDKLKAHYYLHQLHPDISMSYSQSELINMDNSLINIQQQPKITNISISDIYCRNPVGNGSSAVIKNKILKEIGFHQQHSHQELQFFDESLIQSEDIECWIRLYTKTDLKIEGIPFPLTMYRVNNQGLSSDYKKQLKNWFKMTDKIYIYNPELVKQNKNKALAYQFRYISRWAIIKKQKSESIYYITQALRTHPQMMIEEPVRTIITLGSSILLITLPKKIFKWLFIFVQQKLGHHLQRQSH</sequence>
<dbReference type="PANTHER" id="PTHR22916:SF3">
    <property type="entry name" value="UDP-GLCNAC:BETAGAL BETA-1,3-N-ACETYLGLUCOSAMINYLTRANSFERASE-LIKE PROTEIN 1"/>
    <property type="match status" value="1"/>
</dbReference>
<evidence type="ECO:0000313" key="3">
    <source>
        <dbReference type="Proteomes" id="UP000196485"/>
    </source>
</evidence>
<feature type="domain" description="Glycosyltransferase 2-like" evidence="1">
    <location>
        <begin position="10"/>
        <end position="116"/>
    </location>
</feature>
<dbReference type="Proteomes" id="UP000196485">
    <property type="component" value="Unassembled WGS sequence"/>
</dbReference>
<organism evidence="2 3">
    <name type="scientific">Photobacterium aquimaris</name>
    <dbReference type="NCBI Taxonomy" id="512643"/>
    <lineage>
        <taxon>Bacteria</taxon>
        <taxon>Pseudomonadati</taxon>
        <taxon>Pseudomonadota</taxon>
        <taxon>Gammaproteobacteria</taxon>
        <taxon>Vibrionales</taxon>
        <taxon>Vibrionaceae</taxon>
        <taxon>Photobacterium</taxon>
    </lineage>
</organism>
<dbReference type="EMBL" id="FYAH01000002">
    <property type="protein sequence ID" value="SMY16428.1"/>
    <property type="molecule type" value="Genomic_DNA"/>
</dbReference>
<dbReference type="Gene3D" id="3.90.550.10">
    <property type="entry name" value="Spore Coat Polysaccharide Biosynthesis Protein SpsA, Chain A"/>
    <property type="match status" value="1"/>
</dbReference>
<dbReference type="GO" id="GO:0016758">
    <property type="term" value="F:hexosyltransferase activity"/>
    <property type="evidence" value="ECO:0007669"/>
    <property type="project" value="UniProtKB-ARBA"/>
</dbReference>
<dbReference type="InterPro" id="IPR001173">
    <property type="entry name" value="Glyco_trans_2-like"/>
</dbReference>
<dbReference type="EC" id="2.4.-.-" evidence="2"/>
<evidence type="ECO:0000259" key="1">
    <source>
        <dbReference type="Pfam" id="PF00535"/>
    </source>
</evidence>
<reference evidence="3" key="1">
    <citation type="submission" date="2017-06" db="EMBL/GenBank/DDBJ databases">
        <authorList>
            <person name="Rodrigo-Torres L."/>
            <person name="Arahal R. D."/>
            <person name="Lucena T."/>
        </authorList>
    </citation>
    <scope>NUCLEOTIDE SEQUENCE [LARGE SCALE GENOMIC DNA]</scope>
    <source>
        <strain evidence="3">type strain: CECT 9192</strain>
    </source>
</reference>
<dbReference type="Pfam" id="PF00535">
    <property type="entry name" value="Glycos_transf_2"/>
    <property type="match status" value="1"/>
</dbReference>
<dbReference type="SUPFAM" id="SSF53448">
    <property type="entry name" value="Nucleotide-diphospho-sugar transferases"/>
    <property type="match status" value="1"/>
</dbReference>
<dbReference type="InterPro" id="IPR029044">
    <property type="entry name" value="Nucleotide-diphossugar_trans"/>
</dbReference>
<keyword evidence="3" id="KW-1185">Reference proteome</keyword>